<evidence type="ECO:0000256" key="1">
    <source>
        <dbReference type="SAM" id="MobiDB-lite"/>
    </source>
</evidence>
<accession>A0A5A5T9E6</accession>
<keyword evidence="2" id="KW-0472">Membrane</keyword>
<name>A0A5A5T9E6_9CHLR</name>
<keyword evidence="4" id="KW-1185">Reference proteome</keyword>
<keyword evidence="2" id="KW-1133">Transmembrane helix</keyword>
<reference evidence="3 4" key="1">
    <citation type="submission" date="2019-01" db="EMBL/GenBank/DDBJ databases">
        <title>Draft genome sequence of Dictyobacter sp. Uno17.</title>
        <authorList>
            <person name="Wang C.M."/>
            <person name="Zheng Y."/>
            <person name="Sakai Y."/>
            <person name="Abe K."/>
            <person name="Yokota A."/>
            <person name="Yabe S."/>
        </authorList>
    </citation>
    <scope>NUCLEOTIDE SEQUENCE [LARGE SCALE GENOMIC DNA]</scope>
    <source>
        <strain evidence="3 4">Uno17</strain>
    </source>
</reference>
<feature type="transmembrane region" description="Helical" evidence="2">
    <location>
        <begin position="27"/>
        <end position="49"/>
    </location>
</feature>
<comment type="caution">
    <text evidence="3">The sequence shown here is derived from an EMBL/GenBank/DDBJ whole genome shotgun (WGS) entry which is preliminary data.</text>
</comment>
<dbReference type="Proteomes" id="UP000322530">
    <property type="component" value="Unassembled WGS sequence"/>
</dbReference>
<dbReference type="RefSeq" id="WP_216368810.1">
    <property type="nucleotide sequence ID" value="NZ_BIXY01000017.1"/>
</dbReference>
<sequence length="613" mass="64033">MLTKPRDPLNSQSISLYVRKRRRFSPLMLIGVSIPVLLALIAGVVLIALPHFQSHAANAVVNMDCTLTVPANPLSARGLATPYQLVATNAGNGPCHEANANQGAFVQGVIYDPATGKFSVYSPLVIDQNTQPAVVPVTPTLPPHAVVGLWFGFNGANLTLKGSGARNLAQARCVNGLNQSIFGQFAYCNAPAFFAAAQRGIAAGKVQVPGLGMAKDGLPCPTMRDFSVVDQDQSDNVQTQYLATANGQTAQLSAANQAQLQNATRLGNPSDNALLTTFIDPALGCQPWQAPNIADNNTMVSALPLDELQAAMDQQAPIAQVPATDPMVLVNNNASLTKTNRYREGVNQMPAGSMRQASGTTYCGNLVQTGLPRIQKDMPLTINATTPAADAANSLFTFLASRFMQSYTNLNCAALLKQPNPVTVQTDGNGVVTAATVTLPGTTGNGGGQQTATGTANINLNSRAGNADMMVKLAYPNHPNQRINVNLATGSCTNQPFFTQVEHTDGQGNSNANVVIKNLQNVKTLPTSWFLSVTDPNLKNANGQPTIVGCGAVTATGITGNATLGAISGTGNGNSQATPVATPAATPVVTPPASAGQNTPTNGPYRGRRHHRW</sequence>
<evidence type="ECO:0000313" key="4">
    <source>
        <dbReference type="Proteomes" id="UP000322530"/>
    </source>
</evidence>
<evidence type="ECO:0000313" key="3">
    <source>
        <dbReference type="EMBL" id="GCF08032.1"/>
    </source>
</evidence>
<keyword evidence="2" id="KW-0812">Transmembrane</keyword>
<feature type="region of interest" description="Disordered" evidence="1">
    <location>
        <begin position="572"/>
        <end position="613"/>
    </location>
</feature>
<proteinExistence type="predicted"/>
<evidence type="ECO:0000256" key="2">
    <source>
        <dbReference type="SAM" id="Phobius"/>
    </source>
</evidence>
<protein>
    <submittedName>
        <fullName evidence="3">Uncharacterized protein</fullName>
    </submittedName>
</protein>
<dbReference type="AlphaFoldDB" id="A0A5A5T9E6"/>
<gene>
    <name evidence="3" type="ORF">KDI_15960</name>
</gene>
<feature type="compositionally biased region" description="Low complexity" evidence="1">
    <location>
        <begin position="577"/>
        <end position="593"/>
    </location>
</feature>
<organism evidence="3 4">
    <name type="scientific">Dictyobacter arantiisoli</name>
    <dbReference type="NCBI Taxonomy" id="2014874"/>
    <lineage>
        <taxon>Bacteria</taxon>
        <taxon>Bacillati</taxon>
        <taxon>Chloroflexota</taxon>
        <taxon>Ktedonobacteria</taxon>
        <taxon>Ktedonobacterales</taxon>
        <taxon>Dictyobacteraceae</taxon>
        <taxon>Dictyobacter</taxon>
    </lineage>
</organism>
<dbReference type="EMBL" id="BIXY01000017">
    <property type="protein sequence ID" value="GCF08032.1"/>
    <property type="molecule type" value="Genomic_DNA"/>
</dbReference>